<keyword evidence="9" id="KW-1185">Reference proteome</keyword>
<feature type="compositionally biased region" description="Basic and acidic residues" evidence="6">
    <location>
        <begin position="412"/>
        <end position="426"/>
    </location>
</feature>
<evidence type="ECO:0000256" key="7">
    <source>
        <dbReference type="SAM" id="Phobius"/>
    </source>
</evidence>
<dbReference type="EMBL" id="BOMI01000021">
    <property type="protein sequence ID" value="GID72643.1"/>
    <property type="molecule type" value="Genomic_DNA"/>
</dbReference>
<organism evidence="8 9">
    <name type="scientific">Paractinoplanes deccanensis</name>
    <dbReference type="NCBI Taxonomy" id="113561"/>
    <lineage>
        <taxon>Bacteria</taxon>
        <taxon>Bacillati</taxon>
        <taxon>Actinomycetota</taxon>
        <taxon>Actinomycetes</taxon>
        <taxon>Micromonosporales</taxon>
        <taxon>Micromonosporaceae</taxon>
        <taxon>Paractinoplanes</taxon>
    </lineage>
</organism>
<feature type="transmembrane region" description="Helical" evidence="7">
    <location>
        <begin position="245"/>
        <end position="266"/>
    </location>
</feature>
<feature type="region of interest" description="Disordered" evidence="6">
    <location>
        <begin position="392"/>
        <end position="453"/>
    </location>
</feature>
<protein>
    <submittedName>
        <fullName evidence="8">MFS transporter</fullName>
    </submittedName>
</protein>
<keyword evidence="3 7" id="KW-0812">Transmembrane</keyword>
<keyword evidence="2" id="KW-1003">Cell membrane</keyword>
<feature type="transmembrane region" description="Helical" evidence="7">
    <location>
        <begin position="7"/>
        <end position="30"/>
    </location>
</feature>
<feature type="transmembrane region" description="Helical" evidence="7">
    <location>
        <begin position="68"/>
        <end position="87"/>
    </location>
</feature>
<gene>
    <name evidence="8" type="ORF">Ade02nite_12840</name>
</gene>
<keyword evidence="5 7" id="KW-0472">Membrane</keyword>
<comment type="caution">
    <text evidence="8">The sequence shown here is derived from an EMBL/GenBank/DDBJ whole genome shotgun (WGS) entry which is preliminary data.</text>
</comment>
<reference evidence="8 9" key="1">
    <citation type="submission" date="2021-01" db="EMBL/GenBank/DDBJ databases">
        <title>Whole genome shotgun sequence of Actinoplanes deccanensis NBRC 13994.</title>
        <authorList>
            <person name="Komaki H."/>
            <person name="Tamura T."/>
        </authorList>
    </citation>
    <scope>NUCLEOTIDE SEQUENCE [LARGE SCALE GENOMIC DNA]</scope>
    <source>
        <strain evidence="8 9">NBRC 13994</strain>
    </source>
</reference>
<dbReference type="SUPFAM" id="SSF103473">
    <property type="entry name" value="MFS general substrate transporter"/>
    <property type="match status" value="1"/>
</dbReference>
<sequence length="453" mass="46031">MPAFRRLWIAGLVSDAGDWLMFIALPLVVLELTGSALGTSVAFLLELAPPVLLAPVTGRVADRLPRRLVMVVAMLAQAGSLLPLLAVRDRADLPLLYGVIVAHATFAAFFEPAKNAVLPALVGPDRAMSANALVGLNNDLGRIVGGPLGGALLAVAGLSAVVLVDIATYLVAAALVATLPRERVPRTARPAGPSHGGPLAVLADPASRAPIVVAFVAAVAQGLFLLLFVFFVTDILGGAEADVGVLRGVQAIGAIAAGVVLGVLGARLSVLRLTVAGSVIFTVLTAVTWNLSFVTHAMPVYLTLFAVIGAPGVLLGAGLTSLLQQASDDDRRGSAFAAFGLAQAAGQALGLLAAGALQGTAGTLPLLEVQATTYAVAAVLALIVLRPLSAHRHGGRNRTGAVGTLHPLAPERAGEHQGDAGRREDGEVVAAEAEADQDGPHRLGAEQQARPGG</sequence>
<dbReference type="RefSeq" id="WP_275409886.1">
    <property type="nucleotide sequence ID" value="NZ_JBHRZA010000007.1"/>
</dbReference>
<keyword evidence="4 7" id="KW-1133">Transmembrane helix</keyword>
<feature type="transmembrane region" description="Helical" evidence="7">
    <location>
        <begin position="273"/>
        <end position="294"/>
    </location>
</feature>
<dbReference type="InterPro" id="IPR011701">
    <property type="entry name" value="MFS"/>
</dbReference>
<feature type="transmembrane region" description="Helical" evidence="7">
    <location>
        <begin position="369"/>
        <end position="388"/>
    </location>
</feature>
<feature type="transmembrane region" description="Helical" evidence="7">
    <location>
        <begin position="151"/>
        <end position="179"/>
    </location>
</feature>
<evidence type="ECO:0000256" key="1">
    <source>
        <dbReference type="ARBA" id="ARBA00004651"/>
    </source>
</evidence>
<evidence type="ECO:0000256" key="6">
    <source>
        <dbReference type="SAM" id="MobiDB-lite"/>
    </source>
</evidence>
<proteinExistence type="predicted"/>
<evidence type="ECO:0000256" key="2">
    <source>
        <dbReference type="ARBA" id="ARBA00022475"/>
    </source>
</evidence>
<dbReference type="PANTHER" id="PTHR23513:SF18">
    <property type="entry name" value="INTEGRAL MEMBRANE PROTEIN"/>
    <property type="match status" value="1"/>
</dbReference>
<evidence type="ECO:0000256" key="3">
    <source>
        <dbReference type="ARBA" id="ARBA00022692"/>
    </source>
</evidence>
<feature type="transmembrane region" description="Helical" evidence="7">
    <location>
        <begin position="335"/>
        <end position="357"/>
    </location>
</feature>
<dbReference type="Pfam" id="PF07690">
    <property type="entry name" value="MFS_1"/>
    <property type="match status" value="1"/>
</dbReference>
<feature type="transmembrane region" description="Helical" evidence="7">
    <location>
        <begin position="36"/>
        <end position="56"/>
    </location>
</feature>
<feature type="transmembrane region" description="Helical" evidence="7">
    <location>
        <begin position="211"/>
        <end position="233"/>
    </location>
</feature>
<dbReference type="InterPro" id="IPR036259">
    <property type="entry name" value="MFS_trans_sf"/>
</dbReference>
<dbReference type="CDD" id="cd06173">
    <property type="entry name" value="MFS_MefA_like"/>
    <property type="match status" value="1"/>
</dbReference>
<dbReference type="PANTHER" id="PTHR23513">
    <property type="entry name" value="INTEGRAL MEMBRANE EFFLUX PROTEIN-RELATED"/>
    <property type="match status" value="1"/>
</dbReference>
<dbReference type="Proteomes" id="UP000609879">
    <property type="component" value="Unassembled WGS sequence"/>
</dbReference>
<evidence type="ECO:0000313" key="9">
    <source>
        <dbReference type="Proteomes" id="UP000609879"/>
    </source>
</evidence>
<dbReference type="Gene3D" id="1.20.1250.20">
    <property type="entry name" value="MFS general substrate transporter like domains"/>
    <property type="match status" value="1"/>
</dbReference>
<evidence type="ECO:0000256" key="4">
    <source>
        <dbReference type="ARBA" id="ARBA00022989"/>
    </source>
</evidence>
<accession>A0ABQ3XY16</accession>
<evidence type="ECO:0000256" key="5">
    <source>
        <dbReference type="ARBA" id="ARBA00023136"/>
    </source>
</evidence>
<feature type="transmembrane region" description="Helical" evidence="7">
    <location>
        <begin position="300"/>
        <end position="323"/>
    </location>
</feature>
<comment type="subcellular location">
    <subcellularLocation>
        <location evidence="1">Cell membrane</location>
        <topology evidence="1">Multi-pass membrane protein</topology>
    </subcellularLocation>
</comment>
<evidence type="ECO:0000313" key="8">
    <source>
        <dbReference type="EMBL" id="GID72643.1"/>
    </source>
</evidence>
<name>A0ABQ3XY16_9ACTN</name>